<organism evidence="4 5">
    <name type="scientific">Hyphomicrobium facile</name>
    <dbReference type="NCBI Taxonomy" id="51670"/>
    <lineage>
        <taxon>Bacteria</taxon>
        <taxon>Pseudomonadati</taxon>
        <taxon>Pseudomonadota</taxon>
        <taxon>Alphaproteobacteria</taxon>
        <taxon>Hyphomicrobiales</taxon>
        <taxon>Hyphomicrobiaceae</taxon>
        <taxon>Hyphomicrobium</taxon>
    </lineage>
</organism>
<dbReference type="EMBL" id="FPCH01000002">
    <property type="protein sequence ID" value="SFV32545.1"/>
    <property type="molecule type" value="Genomic_DNA"/>
</dbReference>
<feature type="domain" description="EAL" evidence="2">
    <location>
        <begin position="344"/>
        <end position="596"/>
    </location>
</feature>
<dbReference type="PANTHER" id="PTHR44757">
    <property type="entry name" value="DIGUANYLATE CYCLASE DGCP"/>
    <property type="match status" value="1"/>
</dbReference>
<dbReference type="InterPro" id="IPR000160">
    <property type="entry name" value="GGDEF_dom"/>
</dbReference>
<dbReference type="SMART" id="SM00267">
    <property type="entry name" value="GGDEF"/>
    <property type="match status" value="1"/>
</dbReference>
<dbReference type="InterPro" id="IPR043128">
    <property type="entry name" value="Rev_trsase/Diguanyl_cyclase"/>
</dbReference>
<dbReference type="Gene3D" id="3.30.70.270">
    <property type="match status" value="1"/>
</dbReference>
<dbReference type="NCBIfam" id="TIGR00254">
    <property type="entry name" value="GGDEF"/>
    <property type="match status" value="1"/>
</dbReference>
<dbReference type="STRING" id="51670.SAMN04488557_1641"/>
<feature type="region of interest" description="Disordered" evidence="1">
    <location>
        <begin position="1"/>
        <end position="44"/>
    </location>
</feature>
<accession>A0A1I7NCY9</accession>
<dbReference type="SUPFAM" id="SSF55073">
    <property type="entry name" value="Nucleotide cyclase"/>
    <property type="match status" value="1"/>
</dbReference>
<dbReference type="InterPro" id="IPR052155">
    <property type="entry name" value="Biofilm_reg_signaling"/>
</dbReference>
<protein>
    <submittedName>
        <fullName evidence="4">Diguanylate cyclase (GGDEF) domain-containing protein</fullName>
    </submittedName>
</protein>
<evidence type="ECO:0000256" key="1">
    <source>
        <dbReference type="SAM" id="MobiDB-lite"/>
    </source>
</evidence>
<sequence length="607" mass="67375">MKPGGRPSSKPIKPRNADIPSGQKDSKAARGSSRPGKKQVEKPSGLFARALNTMVRGLSMFDNQQRLVVCNNLYRELYDLPDAVTEQGTPFADIVAYIVSKEDGQTAKEVRDIQHRWINDHLAALSEGKSFSAMRHLKSGRIIVVTSQPLLDGGWIDIHEDITEERQAEKKIEWLAQHDTLTELYNRSYFHEQLQGALASGSELAVLWIDLDGFKSVNDTFGQPVGDALLKSVARRLIRVVRKTDVLARLGGDEFALIRFGAATHEQLERLAQRLLATISTEHRLLGRKVYITGSLSVVHAPEHGRTCDTIMKNADLALHSAKTSGRGSYAFYDPERDYESGRVKRLDADLKLALKKKQFELHYQPIVDIRANRVNGFEALIRWRHPERGMISPGDFIPFAEASGWIVEIGNWALTRACKDAAAWPAEIKVAVNLSSVQFEKGDLYGAVTGALSASGLPAGRLELEITESVLLRDHPKTHDLLHRLRALGIKILLDDFGTAYGALSYLRSFPFDKLKIDRSFVRDFGTPNERDCAAIVQSIAELAKRLHMTTVAEGVETADQLAMVANAGCEEVQGFYFSKPVPVGEIAATVSRVRQIFSRTLENSA</sequence>
<dbReference type="Pfam" id="PF00990">
    <property type="entry name" value="GGDEF"/>
    <property type="match status" value="1"/>
</dbReference>
<name>A0A1I7NCY9_9HYPH</name>
<evidence type="ECO:0000259" key="3">
    <source>
        <dbReference type="PROSITE" id="PS50887"/>
    </source>
</evidence>
<feature type="domain" description="GGDEF" evidence="3">
    <location>
        <begin position="202"/>
        <end position="335"/>
    </location>
</feature>
<dbReference type="Proteomes" id="UP000199423">
    <property type="component" value="Unassembled WGS sequence"/>
</dbReference>
<dbReference type="OrthoDB" id="9814202at2"/>
<evidence type="ECO:0000313" key="4">
    <source>
        <dbReference type="EMBL" id="SFV32545.1"/>
    </source>
</evidence>
<dbReference type="RefSeq" id="WP_092866913.1">
    <property type="nucleotide sequence ID" value="NZ_FPCH01000002.1"/>
</dbReference>
<reference evidence="5" key="1">
    <citation type="submission" date="2016-10" db="EMBL/GenBank/DDBJ databases">
        <authorList>
            <person name="Varghese N."/>
            <person name="Submissions S."/>
        </authorList>
    </citation>
    <scope>NUCLEOTIDE SEQUENCE [LARGE SCALE GENOMIC DNA]</scope>
    <source>
        <strain evidence="5">DSM 1565</strain>
    </source>
</reference>
<dbReference type="Pfam" id="PF12860">
    <property type="entry name" value="PAS_7"/>
    <property type="match status" value="1"/>
</dbReference>
<dbReference type="InterPro" id="IPR035919">
    <property type="entry name" value="EAL_sf"/>
</dbReference>
<dbReference type="Pfam" id="PF00563">
    <property type="entry name" value="EAL"/>
    <property type="match status" value="1"/>
</dbReference>
<keyword evidence="5" id="KW-1185">Reference proteome</keyword>
<dbReference type="CDD" id="cd01948">
    <property type="entry name" value="EAL"/>
    <property type="match status" value="1"/>
</dbReference>
<evidence type="ECO:0000313" key="5">
    <source>
        <dbReference type="Proteomes" id="UP000199423"/>
    </source>
</evidence>
<gene>
    <name evidence="4" type="ORF">SAMN04488557_1641</name>
</gene>
<proteinExistence type="predicted"/>
<dbReference type="CDD" id="cd01949">
    <property type="entry name" value="GGDEF"/>
    <property type="match status" value="1"/>
</dbReference>
<dbReference type="PROSITE" id="PS50887">
    <property type="entry name" value="GGDEF"/>
    <property type="match status" value="1"/>
</dbReference>
<dbReference type="InterPro" id="IPR001633">
    <property type="entry name" value="EAL_dom"/>
</dbReference>
<evidence type="ECO:0000259" key="2">
    <source>
        <dbReference type="PROSITE" id="PS50883"/>
    </source>
</evidence>
<dbReference type="PROSITE" id="PS50883">
    <property type="entry name" value="EAL"/>
    <property type="match status" value="1"/>
</dbReference>
<dbReference type="InterPro" id="IPR029787">
    <property type="entry name" value="Nucleotide_cyclase"/>
</dbReference>
<dbReference type="AlphaFoldDB" id="A0A1I7NCY9"/>
<dbReference type="SMART" id="SM00052">
    <property type="entry name" value="EAL"/>
    <property type="match status" value="1"/>
</dbReference>
<dbReference type="Gene3D" id="3.30.450.20">
    <property type="entry name" value="PAS domain"/>
    <property type="match status" value="1"/>
</dbReference>
<dbReference type="SUPFAM" id="SSF141868">
    <property type="entry name" value="EAL domain-like"/>
    <property type="match status" value="1"/>
</dbReference>
<dbReference type="PANTHER" id="PTHR44757:SF2">
    <property type="entry name" value="BIOFILM ARCHITECTURE MAINTENANCE PROTEIN MBAA"/>
    <property type="match status" value="1"/>
</dbReference>
<dbReference type="Gene3D" id="3.20.20.450">
    <property type="entry name" value="EAL domain"/>
    <property type="match status" value="1"/>
</dbReference>